<keyword evidence="2 10" id="KW-0813">Transport</keyword>
<comment type="function">
    <text evidence="10">Na(+)/H(+) antiporter that extrudes sodium in exchange for external protons.</text>
</comment>
<dbReference type="Pfam" id="PF02148">
    <property type="entry name" value="zf-UBP"/>
    <property type="match status" value="1"/>
</dbReference>
<dbReference type="PANTHER" id="PTHR10110">
    <property type="entry name" value="SODIUM/HYDROGEN EXCHANGER"/>
    <property type="match status" value="1"/>
</dbReference>
<dbReference type="Gene3D" id="6.10.140.1330">
    <property type="match status" value="1"/>
</dbReference>
<keyword evidence="8 10" id="KW-0472">Membrane</keyword>
<comment type="subcellular location">
    <subcellularLocation>
        <location evidence="1 10">Cell membrane</location>
        <topology evidence="1 10">Multi-pass membrane protein</topology>
    </subcellularLocation>
</comment>
<dbReference type="GO" id="GO:0008270">
    <property type="term" value="F:zinc ion binding"/>
    <property type="evidence" value="ECO:0007669"/>
    <property type="project" value="InterPro"/>
</dbReference>
<evidence type="ECO:0000256" key="8">
    <source>
        <dbReference type="ARBA" id="ARBA00023136"/>
    </source>
</evidence>
<dbReference type="PROSITE" id="PS50271">
    <property type="entry name" value="ZF_UBP"/>
    <property type="match status" value="1"/>
</dbReference>
<dbReference type="Proteomes" id="UP000320806">
    <property type="component" value="Unassembled WGS sequence"/>
</dbReference>
<keyword evidence="5 10" id="KW-1133">Transmembrane helix</keyword>
<dbReference type="InterPro" id="IPR001607">
    <property type="entry name" value="Znf_UBP"/>
</dbReference>
<evidence type="ECO:0000256" key="5">
    <source>
        <dbReference type="ARBA" id="ARBA00022989"/>
    </source>
</evidence>
<evidence type="ECO:0000313" key="12">
    <source>
        <dbReference type="EMBL" id="TQJ15551.1"/>
    </source>
</evidence>
<name>A0A542EJN5_9MICO</name>
<evidence type="ECO:0000256" key="3">
    <source>
        <dbReference type="ARBA" id="ARBA00022475"/>
    </source>
</evidence>
<gene>
    <name evidence="12" type="ORF">FB459_3107</name>
</gene>
<evidence type="ECO:0000256" key="6">
    <source>
        <dbReference type="ARBA" id="ARBA00023053"/>
    </source>
</evidence>
<feature type="transmembrane region" description="Helical" evidence="10">
    <location>
        <begin position="373"/>
        <end position="394"/>
    </location>
</feature>
<evidence type="ECO:0000259" key="11">
    <source>
        <dbReference type="PROSITE" id="PS50271"/>
    </source>
</evidence>
<feature type="domain" description="UBP-type" evidence="11">
    <location>
        <begin position="539"/>
        <end position="623"/>
    </location>
</feature>
<dbReference type="SUPFAM" id="SSF57850">
    <property type="entry name" value="RING/U-box"/>
    <property type="match status" value="1"/>
</dbReference>
<dbReference type="InterPro" id="IPR018422">
    <property type="entry name" value="Cation/H_exchanger_CPA1"/>
</dbReference>
<feature type="transmembrane region" description="Helical" evidence="10">
    <location>
        <begin position="263"/>
        <end position="282"/>
    </location>
</feature>
<keyword evidence="9 10" id="KW-0739">Sodium transport</keyword>
<feature type="transmembrane region" description="Helical" evidence="10">
    <location>
        <begin position="83"/>
        <end position="105"/>
    </location>
</feature>
<dbReference type="AlphaFoldDB" id="A0A542EJN5"/>
<comment type="caution">
    <text evidence="10">Lacks conserved residue(s) required for the propagation of feature annotation.</text>
</comment>
<reference evidence="12 13" key="1">
    <citation type="submission" date="2019-06" db="EMBL/GenBank/DDBJ databases">
        <title>Sequencing the genomes of 1000 actinobacteria strains.</title>
        <authorList>
            <person name="Klenk H.-P."/>
        </authorList>
    </citation>
    <scope>NUCLEOTIDE SEQUENCE [LARGE SCALE GENOMIC DNA]</scope>
    <source>
        <strain evidence="12 13">DSM 19828</strain>
    </source>
</reference>
<feature type="transmembrane region" description="Helical" evidence="10">
    <location>
        <begin position="55"/>
        <end position="76"/>
    </location>
</feature>
<dbReference type="EMBL" id="VFMO01000001">
    <property type="protein sequence ID" value="TQJ15551.1"/>
    <property type="molecule type" value="Genomic_DNA"/>
</dbReference>
<keyword evidence="10" id="KW-0050">Antiport</keyword>
<comment type="similarity">
    <text evidence="10">Belongs to the monovalent cation:proton antiporter 1 (CPA1) transporter (TC 2.A.36) family.</text>
</comment>
<dbReference type="RefSeq" id="WP_141929068.1">
    <property type="nucleotide sequence ID" value="NZ_BAABCI010000036.1"/>
</dbReference>
<accession>A0A542EJN5</accession>
<dbReference type="Pfam" id="PF00999">
    <property type="entry name" value="Na_H_Exchanger"/>
    <property type="match status" value="1"/>
</dbReference>
<dbReference type="GO" id="GO:0015385">
    <property type="term" value="F:sodium:proton antiporter activity"/>
    <property type="evidence" value="ECO:0007669"/>
    <property type="project" value="InterPro"/>
</dbReference>
<sequence length="623" mass="67427">MEFAQITLALLAVVVAVTAVCRRFGLSAPLILTAIGAVASFVPWMPDVHVEPHVVLLGFLPPLLYAAAINTSLIDLGRERRSIIGLSVFLVLATAFAVAAVAWGLLAALPFALALALGGVVAPPDAVAATAIARRIGLPRRIVSILEGESLFNDATALVIVSLSIEASTQEVTGVDVLVSFLRSSLGGILIGLLAYRLIQLVRRHLRDTTTNVAVSFMTPWIAYIPAELVHSSGVVAVVVCGVMLAHTSPVDQTPSARVAQRMNWGTIQFILENLVFLLIGLQARTILQEMQASPLGLGRSVLVATAVLATVVVVRPVWLLAWAWVRRVRGTDGGLSMRESAVASWAGMRGVVTLAAASLLPEDAPERGVLVFTALVVTLGTLILQGFTLGAVARKLDLHGPDPRETALQYAQMLQMAVNAGERRLNEEIAKSPNVPEPTVEALRDQAKRRVNPAWERLGRNDPDVENPSTAYRRLRESMLDAEREKLLKLRDKGVIDHEVLVEIMTGIDVEESMIAQNNDSDERVGDDTLLTPQERQFGCEELREAPDTVEPLSHDSCPECMRDGLHPVSLRLCLTCGNVGCCDSSVGKHASAHFERTGHPVMRSFEPGEAWRWCYTHHLLG</sequence>
<feature type="transmembrane region" description="Helical" evidence="10">
    <location>
        <begin position="111"/>
        <end position="133"/>
    </location>
</feature>
<dbReference type="Gene3D" id="3.30.40.10">
    <property type="entry name" value="Zinc/RING finger domain, C3HC4 (zinc finger)"/>
    <property type="match status" value="1"/>
</dbReference>
<dbReference type="OrthoDB" id="57886at2"/>
<keyword evidence="6 10" id="KW-0915">Sodium</keyword>
<evidence type="ECO:0000256" key="9">
    <source>
        <dbReference type="ARBA" id="ARBA00023201"/>
    </source>
</evidence>
<evidence type="ECO:0000256" key="10">
    <source>
        <dbReference type="RuleBase" id="RU366002"/>
    </source>
</evidence>
<evidence type="ECO:0000256" key="2">
    <source>
        <dbReference type="ARBA" id="ARBA00022448"/>
    </source>
</evidence>
<evidence type="ECO:0000256" key="7">
    <source>
        <dbReference type="ARBA" id="ARBA00023065"/>
    </source>
</evidence>
<proteinExistence type="inferred from homology"/>
<dbReference type="NCBIfam" id="TIGR00831">
    <property type="entry name" value="a_cpa1"/>
    <property type="match status" value="1"/>
</dbReference>
<keyword evidence="4 10" id="KW-0812">Transmembrane</keyword>
<evidence type="ECO:0000256" key="4">
    <source>
        <dbReference type="ARBA" id="ARBA00022692"/>
    </source>
</evidence>
<dbReference type="GO" id="GO:0098719">
    <property type="term" value="P:sodium ion import across plasma membrane"/>
    <property type="evidence" value="ECO:0007669"/>
    <property type="project" value="TreeGrafter"/>
</dbReference>
<evidence type="ECO:0000256" key="1">
    <source>
        <dbReference type="ARBA" id="ARBA00004651"/>
    </source>
</evidence>
<keyword evidence="3 10" id="KW-1003">Cell membrane</keyword>
<dbReference type="InterPro" id="IPR006153">
    <property type="entry name" value="Cation/H_exchanger_TM"/>
</dbReference>
<dbReference type="GO" id="GO:0051453">
    <property type="term" value="P:regulation of intracellular pH"/>
    <property type="evidence" value="ECO:0007669"/>
    <property type="project" value="TreeGrafter"/>
</dbReference>
<comment type="caution">
    <text evidence="12">The sequence shown here is derived from an EMBL/GenBank/DDBJ whole genome shotgun (WGS) entry which is preliminary data.</text>
</comment>
<organism evidence="12 13">
    <name type="scientific">Yimella lutea</name>
    <dbReference type="NCBI Taxonomy" id="587872"/>
    <lineage>
        <taxon>Bacteria</taxon>
        <taxon>Bacillati</taxon>
        <taxon>Actinomycetota</taxon>
        <taxon>Actinomycetes</taxon>
        <taxon>Micrococcales</taxon>
        <taxon>Dermacoccaceae</taxon>
        <taxon>Yimella</taxon>
    </lineage>
</organism>
<dbReference type="GO" id="GO:0005886">
    <property type="term" value="C:plasma membrane"/>
    <property type="evidence" value="ECO:0007669"/>
    <property type="project" value="UniProtKB-SubCell"/>
</dbReference>
<keyword evidence="7 10" id="KW-0406">Ion transport</keyword>
<dbReference type="PANTHER" id="PTHR10110:SF86">
    <property type="entry name" value="SODIUM_HYDROGEN EXCHANGER 7"/>
    <property type="match status" value="1"/>
</dbReference>
<keyword evidence="13" id="KW-1185">Reference proteome</keyword>
<evidence type="ECO:0000313" key="13">
    <source>
        <dbReference type="Proteomes" id="UP000320806"/>
    </source>
</evidence>
<protein>
    <submittedName>
        <fullName evidence="12">CPA1 family monovalent cation:H+ antiporter</fullName>
    </submittedName>
</protein>
<dbReference type="InterPro" id="IPR013083">
    <property type="entry name" value="Znf_RING/FYVE/PHD"/>
</dbReference>
<dbReference type="InterPro" id="IPR004705">
    <property type="entry name" value="Cation/H_exchanger_CPA1_bac"/>
</dbReference>
<feature type="transmembrane region" description="Helical" evidence="10">
    <location>
        <begin position="177"/>
        <end position="199"/>
    </location>
</feature>
<dbReference type="GO" id="GO:0015386">
    <property type="term" value="F:potassium:proton antiporter activity"/>
    <property type="evidence" value="ECO:0007669"/>
    <property type="project" value="TreeGrafter"/>
</dbReference>
<feature type="transmembrane region" description="Helical" evidence="10">
    <location>
        <begin position="302"/>
        <end position="322"/>
    </location>
</feature>